<accession>A0AA35Y840</accession>
<gene>
    <name evidence="2" type="ORF">LSALG_LOCUS2123</name>
</gene>
<sequence length="199" mass="22331">MVGLRVPPADAAGQNDVEGPGTDRAETSAAASRVGQNGLQLRASRRPLRHLLPLVPLRRHPHHHRILGIHLLGSIDLEEAKCRGRLYRMRTDPTWQDVNRALSASNQLYVRVPRSSNISIRMRVSQSSRKFGGVSTGMYSGSGKSRPTARPMIVISPPMKISPEERWRMESHLSKKKPEKLRESACLMLRRKNSSHLLI</sequence>
<dbReference type="Proteomes" id="UP001177003">
    <property type="component" value="Chromosome 0"/>
</dbReference>
<keyword evidence="3" id="KW-1185">Reference proteome</keyword>
<dbReference type="AlphaFoldDB" id="A0AA35Y840"/>
<proteinExistence type="predicted"/>
<dbReference type="EMBL" id="OX465086">
    <property type="protein sequence ID" value="CAI9261333.1"/>
    <property type="molecule type" value="Genomic_DNA"/>
</dbReference>
<organism evidence="2 3">
    <name type="scientific">Lactuca saligna</name>
    <name type="common">Willowleaf lettuce</name>
    <dbReference type="NCBI Taxonomy" id="75948"/>
    <lineage>
        <taxon>Eukaryota</taxon>
        <taxon>Viridiplantae</taxon>
        <taxon>Streptophyta</taxon>
        <taxon>Embryophyta</taxon>
        <taxon>Tracheophyta</taxon>
        <taxon>Spermatophyta</taxon>
        <taxon>Magnoliopsida</taxon>
        <taxon>eudicotyledons</taxon>
        <taxon>Gunneridae</taxon>
        <taxon>Pentapetalae</taxon>
        <taxon>asterids</taxon>
        <taxon>campanulids</taxon>
        <taxon>Asterales</taxon>
        <taxon>Asteraceae</taxon>
        <taxon>Cichorioideae</taxon>
        <taxon>Cichorieae</taxon>
        <taxon>Lactucinae</taxon>
        <taxon>Lactuca</taxon>
    </lineage>
</organism>
<protein>
    <submittedName>
        <fullName evidence="2">Uncharacterized protein</fullName>
    </submittedName>
</protein>
<evidence type="ECO:0000313" key="3">
    <source>
        <dbReference type="Proteomes" id="UP001177003"/>
    </source>
</evidence>
<evidence type="ECO:0000313" key="2">
    <source>
        <dbReference type="EMBL" id="CAI9261333.1"/>
    </source>
</evidence>
<feature type="region of interest" description="Disordered" evidence="1">
    <location>
        <begin position="1"/>
        <end position="37"/>
    </location>
</feature>
<evidence type="ECO:0000256" key="1">
    <source>
        <dbReference type="SAM" id="MobiDB-lite"/>
    </source>
</evidence>
<name>A0AA35Y840_LACSI</name>
<reference evidence="2" key="1">
    <citation type="submission" date="2023-04" db="EMBL/GenBank/DDBJ databases">
        <authorList>
            <person name="Vijverberg K."/>
            <person name="Xiong W."/>
            <person name="Schranz E."/>
        </authorList>
    </citation>
    <scope>NUCLEOTIDE SEQUENCE</scope>
</reference>